<reference evidence="7 8" key="1">
    <citation type="submission" date="2017-04" db="EMBL/GenBank/DDBJ databases">
        <authorList>
            <person name="Afonso C.L."/>
            <person name="Miller P.J."/>
            <person name="Scott M.A."/>
            <person name="Spackman E."/>
            <person name="Goraichik I."/>
            <person name="Dimitrov K.M."/>
            <person name="Suarez D.L."/>
            <person name="Swayne D.E."/>
        </authorList>
    </citation>
    <scope>NUCLEOTIDE SEQUENCE [LARGE SCALE GENOMIC DNA]</scope>
    <source>
        <strain evidence="7 8">DSM 11270</strain>
    </source>
</reference>
<evidence type="ECO:0000313" key="8">
    <source>
        <dbReference type="Proteomes" id="UP000192731"/>
    </source>
</evidence>
<dbReference type="GO" id="GO:0005524">
    <property type="term" value="F:ATP binding"/>
    <property type="evidence" value="ECO:0007669"/>
    <property type="project" value="UniProtKB-KW"/>
</dbReference>
<dbReference type="SUPFAM" id="SSF52540">
    <property type="entry name" value="P-loop containing nucleoside triphosphate hydrolases"/>
    <property type="match status" value="1"/>
</dbReference>
<dbReference type="PANTHER" id="PTHR43820:SF4">
    <property type="entry name" value="HIGH-AFFINITY BRANCHED-CHAIN AMINO ACID TRANSPORT ATP-BINDING PROTEIN LIVF"/>
    <property type="match status" value="1"/>
</dbReference>
<dbReference type="EMBL" id="FWWT01000019">
    <property type="protein sequence ID" value="SMB91691.1"/>
    <property type="molecule type" value="Genomic_DNA"/>
</dbReference>
<dbReference type="PROSITE" id="PS50893">
    <property type="entry name" value="ABC_TRANSPORTER_2"/>
    <property type="match status" value="1"/>
</dbReference>
<protein>
    <submittedName>
        <fullName evidence="7">Branched-chain amino acid transport system ATP-binding protein</fullName>
    </submittedName>
</protein>
<keyword evidence="3" id="KW-0547">Nucleotide-binding</keyword>
<evidence type="ECO:0000256" key="4">
    <source>
        <dbReference type="ARBA" id="ARBA00022840"/>
    </source>
</evidence>
<dbReference type="STRING" id="656914.SAMN00017405_2231"/>
<dbReference type="CDD" id="cd03224">
    <property type="entry name" value="ABC_TM1139_LivF_branched"/>
    <property type="match status" value="1"/>
</dbReference>
<dbReference type="GO" id="GO:0016887">
    <property type="term" value="F:ATP hydrolysis activity"/>
    <property type="evidence" value="ECO:0007669"/>
    <property type="project" value="InterPro"/>
</dbReference>
<keyword evidence="8" id="KW-1185">Reference proteome</keyword>
<dbReference type="OrthoDB" id="9779136at2"/>
<dbReference type="PANTHER" id="PTHR43820">
    <property type="entry name" value="HIGH-AFFINITY BRANCHED-CHAIN AMINO ACID TRANSPORT ATP-BINDING PROTEIN LIVF"/>
    <property type="match status" value="1"/>
</dbReference>
<dbReference type="RefSeq" id="WP_084053419.1">
    <property type="nucleotide sequence ID" value="NZ_FWWT01000019.1"/>
</dbReference>
<dbReference type="InterPro" id="IPR027417">
    <property type="entry name" value="P-loop_NTPase"/>
</dbReference>
<gene>
    <name evidence="7" type="ORF">SAMN00017405_2231</name>
</gene>
<proteinExistence type="inferred from homology"/>
<evidence type="ECO:0000256" key="3">
    <source>
        <dbReference type="ARBA" id="ARBA00022741"/>
    </source>
</evidence>
<keyword evidence="5" id="KW-0029">Amino-acid transport</keyword>
<dbReference type="AlphaFoldDB" id="A0A1W1VF57"/>
<dbReference type="InterPro" id="IPR003439">
    <property type="entry name" value="ABC_transporter-like_ATP-bd"/>
</dbReference>
<feature type="domain" description="ABC transporter" evidence="6">
    <location>
        <begin position="2"/>
        <end position="235"/>
    </location>
</feature>
<organism evidence="7 8">
    <name type="scientific">Desulfonispora thiosulfatigenes DSM 11270</name>
    <dbReference type="NCBI Taxonomy" id="656914"/>
    <lineage>
        <taxon>Bacteria</taxon>
        <taxon>Bacillati</taxon>
        <taxon>Bacillota</taxon>
        <taxon>Clostridia</taxon>
        <taxon>Eubacteriales</taxon>
        <taxon>Peptococcaceae</taxon>
        <taxon>Desulfonispora</taxon>
    </lineage>
</organism>
<dbReference type="GO" id="GO:0015658">
    <property type="term" value="F:branched-chain amino acid transmembrane transporter activity"/>
    <property type="evidence" value="ECO:0007669"/>
    <property type="project" value="TreeGrafter"/>
</dbReference>
<dbReference type="SMART" id="SM00382">
    <property type="entry name" value="AAA"/>
    <property type="match status" value="1"/>
</dbReference>
<dbReference type="Pfam" id="PF00005">
    <property type="entry name" value="ABC_tran"/>
    <property type="match status" value="1"/>
</dbReference>
<keyword evidence="4 7" id="KW-0067">ATP-binding</keyword>
<dbReference type="InterPro" id="IPR052156">
    <property type="entry name" value="BCAA_Transport_ATP-bd_LivF"/>
</dbReference>
<evidence type="ECO:0000259" key="6">
    <source>
        <dbReference type="PROSITE" id="PS50893"/>
    </source>
</evidence>
<dbReference type="PROSITE" id="PS00211">
    <property type="entry name" value="ABC_TRANSPORTER_1"/>
    <property type="match status" value="1"/>
</dbReference>
<keyword evidence="2" id="KW-0813">Transport</keyword>
<dbReference type="InterPro" id="IPR003593">
    <property type="entry name" value="AAA+_ATPase"/>
</dbReference>
<sequence length="243" mass="27109">MLELKNITTHYGSIRILRDVNLKVKKGEITCLLGSNGAGKSTTIKTIIGLVKPSSGEIYFENERIDSINTPEIVKKGIATVPEGRRLFPKLTVEDNLLIGACTLKDQKKIQANLEKSYSIFPRLKERRSQTAGTLSGGEQQMVAMCRALMSEPKLILMDEPSLGLAPILIKEIFETIVKVKNELGTSIFLIEQNAHKAIEIADHVYVIQKGEIILESSGDEKINKEEIEKAYLHKNTEKYGTR</sequence>
<dbReference type="GO" id="GO:0015807">
    <property type="term" value="P:L-amino acid transport"/>
    <property type="evidence" value="ECO:0007669"/>
    <property type="project" value="TreeGrafter"/>
</dbReference>
<name>A0A1W1VF57_DESTI</name>
<comment type="similarity">
    <text evidence="1">Belongs to the ABC transporter superfamily.</text>
</comment>
<dbReference type="Proteomes" id="UP000192731">
    <property type="component" value="Unassembled WGS sequence"/>
</dbReference>
<evidence type="ECO:0000313" key="7">
    <source>
        <dbReference type="EMBL" id="SMB91691.1"/>
    </source>
</evidence>
<evidence type="ECO:0000256" key="2">
    <source>
        <dbReference type="ARBA" id="ARBA00022448"/>
    </source>
</evidence>
<evidence type="ECO:0000256" key="1">
    <source>
        <dbReference type="ARBA" id="ARBA00005417"/>
    </source>
</evidence>
<dbReference type="InterPro" id="IPR017871">
    <property type="entry name" value="ABC_transporter-like_CS"/>
</dbReference>
<evidence type="ECO:0000256" key="5">
    <source>
        <dbReference type="ARBA" id="ARBA00022970"/>
    </source>
</evidence>
<accession>A0A1W1VF57</accession>
<dbReference type="Gene3D" id="3.40.50.300">
    <property type="entry name" value="P-loop containing nucleotide triphosphate hydrolases"/>
    <property type="match status" value="1"/>
</dbReference>